<name>F9FVA5_FUSOF</name>
<evidence type="ECO:0000313" key="1">
    <source>
        <dbReference type="EMBL" id="EGU79176.1"/>
    </source>
</evidence>
<sequence>MKHPLILHEIRGFYQFMFSEWLQDQTKKFVVYNQIIT</sequence>
<comment type="caution">
    <text evidence="1">The sequence shown here is derived from an EMBL/GenBank/DDBJ whole genome shotgun (WGS) entry which is preliminary data.</text>
</comment>
<reference evidence="1" key="1">
    <citation type="journal article" date="2012" name="Mol. Plant Microbe Interact.">
        <title>A highly conserved effector in Fusarium oxysporum is required for full virulence on Arabidopsis.</title>
        <authorList>
            <person name="Thatcher L.F."/>
            <person name="Gardiner D.M."/>
            <person name="Kazan K."/>
            <person name="Manners J."/>
        </authorList>
    </citation>
    <scope>NUCLEOTIDE SEQUENCE [LARGE SCALE GENOMIC DNA]</scope>
    <source>
        <strain evidence="1">Fo5176</strain>
    </source>
</reference>
<dbReference type="AlphaFoldDB" id="F9FVA5"/>
<accession>F9FVA5</accession>
<organism evidence="1">
    <name type="scientific">Fusarium oxysporum (strain Fo5176)</name>
    <name type="common">Fusarium vascular wilt</name>
    <dbReference type="NCBI Taxonomy" id="660025"/>
    <lineage>
        <taxon>Eukaryota</taxon>
        <taxon>Fungi</taxon>
        <taxon>Dikarya</taxon>
        <taxon>Ascomycota</taxon>
        <taxon>Pezizomycotina</taxon>
        <taxon>Sordariomycetes</taxon>
        <taxon>Hypocreomycetidae</taxon>
        <taxon>Hypocreales</taxon>
        <taxon>Nectriaceae</taxon>
        <taxon>Fusarium</taxon>
        <taxon>Fusarium oxysporum species complex</taxon>
    </lineage>
</organism>
<proteinExistence type="predicted"/>
<dbReference type="EMBL" id="AFQF01002710">
    <property type="protein sequence ID" value="EGU79176.1"/>
    <property type="molecule type" value="Genomic_DNA"/>
</dbReference>
<gene>
    <name evidence="1" type="ORF">FOXB_10336</name>
</gene>
<protein>
    <submittedName>
        <fullName evidence="1">Uncharacterized protein</fullName>
    </submittedName>
</protein>